<evidence type="ECO:0000313" key="1">
    <source>
        <dbReference type="EMBL" id="KAK1420747.1"/>
    </source>
</evidence>
<dbReference type="AlphaFoldDB" id="A0AAD8KI08"/>
<evidence type="ECO:0000313" key="2">
    <source>
        <dbReference type="Proteomes" id="UP001229421"/>
    </source>
</evidence>
<organism evidence="1 2">
    <name type="scientific">Tagetes erecta</name>
    <name type="common">African marigold</name>
    <dbReference type="NCBI Taxonomy" id="13708"/>
    <lineage>
        <taxon>Eukaryota</taxon>
        <taxon>Viridiplantae</taxon>
        <taxon>Streptophyta</taxon>
        <taxon>Embryophyta</taxon>
        <taxon>Tracheophyta</taxon>
        <taxon>Spermatophyta</taxon>
        <taxon>Magnoliopsida</taxon>
        <taxon>eudicotyledons</taxon>
        <taxon>Gunneridae</taxon>
        <taxon>Pentapetalae</taxon>
        <taxon>asterids</taxon>
        <taxon>campanulids</taxon>
        <taxon>Asterales</taxon>
        <taxon>Asteraceae</taxon>
        <taxon>Asteroideae</taxon>
        <taxon>Heliantheae alliance</taxon>
        <taxon>Tageteae</taxon>
        <taxon>Tagetes</taxon>
    </lineage>
</organism>
<dbReference type="Proteomes" id="UP001229421">
    <property type="component" value="Unassembled WGS sequence"/>
</dbReference>
<gene>
    <name evidence="1" type="ORF">QVD17_22591</name>
</gene>
<accession>A0AAD8KI08</accession>
<dbReference type="EMBL" id="JAUHHV010000006">
    <property type="protein sequence ID" value="KAK1420747.1"/>
    <property type="molecule type" value="Genomic_DNA"/>
</dbReference>
<proteinExistence type="predicted"/>
<keyword evidence="2" id="KW-1185">Reference proteome</keyword>
<reference evidence="1" key="1">
    <citation type="journal article" date="2023" name="bioRxiv">
        <title>Improved chromosome-level genome assembly for marigold (Tagetes erecta).</title>
        <authorList>
            <person name="Jiang F."/>
            <person name="Yuan L."/>
            <person name="Wang S."/>
            <person name="Wang H."/>
            <person name="Xu D."/>
            <person name="Wang A."/>
            <person name="Fan W."/>
        </authorList>
    </citation>
    <scope>NUCLEOTIDE SEQUENCE</scope>
    <source>
        <strain evidence="1">WSJ</strain>
        <tissue evidence="1">Leaf</tissue>
    </source>
</reference>
<comment type="caution">
    <text evidence="1">The sequence shown here is derived from an EMBL/GenBank/DDBJ whole genome shotgun (WGS) entry which is preliminary data.</text>
</comment>
<sequence>MAPLQNLTRYILKFQTLKLPLHSSIHSFPFTFLSHRSHLSPITIHFFFFFFFNGFNKSTSSQSFYFLHISKVPASSKASNSSSGGDTNNAFGHLRSSKFLEDDMCYRFSIYVPPPTTMKVVDA</sequence>
<name>A0AAD8KI08_TARER</name>
<protein>
    <submittedName>
        <fullName evidence="1">Uncharacterized protein</fullName>
    </submittedName>
</protein>